<dbReference type="GO" id="GO:0005758">
    <property type="term" value="C:mitochondrial intermembrane space"/>
    <property type="evidence" value="ECO:0007669"/>
    <property type="project" value="UniProtKB-SubCell"/>
</dbReference>
<dbReference type="SUPFAM" id="SSF47072">
    <property type="entry name" value="Cysteine alpha-hairpin motif"/>
    <property type="match status" value="1"/>
</dbReference>
<gene>
    <name evidence="10" type="ORF">IAR55_002131</name>
</gene>
<evidence type="ECO:0000256" key="4">
    <source>
        <dbReference type="ARBA" id="ARBA00023008"/>
    </source>
</evidence>
<dbReference type="Proteomes" id="UP001388673">
    <property type="component" value="Unassembled WGS sequence"/>
</dbReference>
<dbReference type="GeneID" id="92179390"/>
<keyword evidence="6" id="KW-1015">Disulfide bond</keyword>
<keyword evidence="11" id="KW-1185">Reference proteome</keyword>
<feature type="binding site" evidence="8">
    <location>
        <position position="52"/>
    </location>
    <ligand>
        <name>Cu cation</name>
        <dbReference type="ChEBI" id="CHEBI:23378"/>
    </ligand>
</feature>
<comment type="subcellular location">
    <subcellularLocation>
        <location evidence="1">Mitochondrion intermembrane space</location>
    </subcellularLocation>
</comment>
<dbReference type="GO" id="GO:0005507">
    <property type="term" value="F:copper ion binding"/>
    <property type="evidence" value="ECO:0007669"/>
    <property type="project" value="InterPro"/>
</dbReference>
<dbReference type="FunFam" id="1.10.287.1130:FF:000005">
    <property type="entry name" value="Cytochrome c oxidase assembly protein subunit 17"/>
    <property type="match status" value="1"/>
</dbReference>
<evidence type="ECO:0000256" key="8">
    <source>
        <dbReference type="PIRSR" id="PIRSR607745-1"/>
    </source>
</evidence>
<reference evidence="10 11" key="1">
    <citation type="journal article" date="2024" name="bioRxiv">
        <title>Comparative genomics of Cryptococcus and Kwoniella reveals pathogenesis evolution and contrasting karyotype dynamics via intercentromeric recombination or chromosome fusion.</title>
        <authorList>
            <person name="Coelho M.A."/>
            <person name="David-Palma M."/>
            <person name="Shea T."/>
            <person name="Bowers K."/>
            <person name="McGinley-Smith S."/>
            <person name="Mohammad A.W."/>
            <person name="Gnirke A."/>
            <person name="Yurkov A.M."/>
            <person name="Nowrousian M."/>
            <person name="Sun S."/>
            <person name="Cuomo C.A."/>
            <person name="Heitman J."/>
        </authorList>
    </citation>
    <scope>NUCLEOTIDE SEQUENCE [LARGE SCALE GENOMIC DNA]</scope>
    <source>
        <strain evidence="10 11">CBS 13917</strain>
    </source>
</reference>
<name>A0AAW0YTP2_9TREE</name>
<dbReference type="Pfam" id="PF05051">
    <property type="entry name" value="COX17"/>
    <property type="match status" value="1"/>
</dbReference>
<evidence type="ECO:0000256" key="5">
    <source>
        <dbReference type="ARBA" id="ARBA00023128"/>
    </source>
</evidence>
<dbReference type="KEGG" id="kne:92179390"/>
<dbReference type="InterPro" id="IPR009069">
    <property type="entry name" value="Cys_alpha_HP_mot_SF"/>
</dbReference>
<keyword evidence="3 8" id="KW-0479">Metal-binding</keyword>
<organism evidence="10 11">
    <name type="scientific">Kwoniella newhampshirensis</name>
    <dbReference type="NCBI Taxonomy" id="1651941"/>
    <lineage>
        <taxon>Eukaryota</taxon>
        <taxon>Fungi</taxon>
        <taxon>Dikarya</taxon>
        <taxon>Basidiomycota</taxon>
        <taxon>Agaricomycotina</taxon>
        <taxon>Tremellomycetes</taxon>
        <taxon>Tremellales</taxon>
        <taxon>Cryptococcaceae</taxon>
        <taxon>Kwoniella</taxon>
    </lineage>
</organism>
<keyword evidence="7" id="KW-0143">Chaperone</keyword>
<comment type="caution">
    <text evidence="10">The sequence shown here is derived from an EMBL/GenBank/DDBJ whole genome shotgun (WGS) entry which is preliminary data.</text>
</comment>
<dbReference type="InterPro" id="IPR007745">
    <property type="entry name" value="Cyt_c_oxidase_Cu-chaperone"/>
</dbReference>
<accession>A0AAW0YTP2</accession>
<feature type="compositionally biased region" description="Low complexity" evidence="9">
    <location>
        <begin position="9"/>
        <end position="31"/>
    </location>
</feature>
<evidence type="ECO:0000256" key="9">
    <source>
        <dbReference type="SAM" id="MobiDB-lite"/>
    </source>
</evidence>
<dbReference type="EMBL" id="JBCAWK010000004">
    <property type="protein sequence ID" value="KAK8861312.1"/>
    <property type="molecule type" value="Genomic_DNA"/>
</dbReference>
<evidence type="ECO:0000256" key="7">
    <source>
        <dbReference type="ARBA" id="ARBA00023186"/>
    </source>
</evidence>
<dbReference type="AlphaFoldDB" id="A0AAW0YTP2"/>
<proteinExistence type="inferred from homology"/>
<sequence length="95" mass="9992">MVSFLGFGSSSDASSSTSTTPSAVSSRTPSPELGAVKKEVNPLNPQGLKPCCACPETKQARDDCFIRSSPGEGDENCKAFIEAHKACMRGYGFKV</sequence>
<evidence type="ECO:0000256" key="2">
    <source>
        <dbReference type="ARBA" id="ARBA00009241"/>
    </source>
</evidence>
<comment type="similarity">
    <text evidence="2">Belongs to the COX17 family.</text>
</comment>
<dbReference type="GO" id="GO:0016531">
    <property type="term" value="F:copper chaperone activity"/>
    <property type="evidence" value="ECO:0007669"/>
    <property type="project" value="InterPro"/>
</dbReference>
<feature type="binding site" evidence="8">
    <location>
        <position position="51"/>
    </location>
    <ligand>
        <name>Cu cation</name>
        <dbReference type="ChEBI" id="CHEBI:23378"/>
    </ligand>
</feature>
<dbReference type="Gene3D" id="1.10.287.1130">
    <property type="entry name" value="CytochromE C oxidase copper chaperone"/>
    <property type="match status" value="1"/>
</dbReference>
<evidence type="ECO:0000313" key="11">
    <source>
        <dbReference type="Proteomes" id="UP001388673"/>
    </source>
</evidence>
<evidence type="ECO:0000256" key="6">
    <source>
        <dbReference type="ARBA" id="ARBA00023157"/>
    </source>
</evidence>
<keyword evidence="4 8" id="KW-0186">Copper</keyword>
<dbReference type="RefSeq" id="XP_066803937.1">
    <property type="nucleotide sequence ID" value="XM_066945248.1"/>
</dbReference>
<dbReference type="PROSITE" id="PS51808">
    <property type="entry name" value="CHCH"/>
    <property type="match status" value="1"/>
</dbReference>
<protein>
    <recommendedName>
        <fullName evidence="12">Cytochrome c oxidase assembly protein subunit 17</fullName>
    </recommendedName>
</protein>
<keyword evidence="5" id="KW-0496">Mitochondrion</keyword>
<dbReference type="PANTHER" id="PTHR16719">
    <property type="entry name" value="CYTOCHROME C OXIDASE COPPER CHAPERONE"/>
    <property type="match status" value="1"/>
</dbReference>
<dbReference type="PANTHER" id="PTHR16719:SF0">
    <property type="entry name" value="CYTOCHROME C OXIDASE COPPER CHAPERONE"/>
    <property type="match status" value="1"/>
</dbReference>
<feature type="region of interest" description="Disordered" evidence="9">
    <location>
        <begin position="1"/>
        <end position="41"/>
    </location>
</feature>
<evidence type="ECO:0000313" key="10">
    <source>
        <dbReference type="EMBL" id="KAK8861312.1"/>
    </source>
</evidence>
<evidence type="ECO:0000256" key="3">
    <source>
        <dbReference type="ARBA" id="ARBA00022723"/>
    </source>
</evidence>
<dbReference type="GO" id="GO:0033617">
    <property type="term" value="P:mitochondrial respiratory chain complex IV assembly"/>
    <property type="evidence" value="ECO:0007669"/>
    <property type="project" value="TreeGrafter"/>
</dbReference>
<evidence type="ECO:0000256" key="1">
    <source>
        <dbReference type="ARBA" id="ARBA00004569"/>
    </source>
</evidence>
<evidence type="ECO:0008006" key="12">
    <source>
        <dbReference type="Google" id="ProtNLM"/>
    </source>
</evidence>